<accession>A0A7C4W3D0</accession>
<protein>
    <submittedName>
        <fullName evidence="1">Uncharacterized protein</fullName>
    </submittedName>
</protein>
<proteinExistence type="predicted"/>
<comment type="caution">
    <text evidence="1">The sequence shown here is derived from an EMBL/GenBank/DDBJ whole genome shotgun (WGS) entry which is preliminary data.</text>
</comment>
<organism evidence="1">
    <name type="scientific">Fervidobacterium thailandense</name>
    <dbReference type="NCBI Taxonomy" id="1008305"/>
    <lineage>
        <taxon>Bacteria</taxon>
        <taxon>Thermotogati</taxon>
        <taxon>Thermotogota</taxon>
        <taxon>Thermotogae</taxon>
        <taxon>Thermotogales</taxon>
        <taxon>Fervidobacteriaceae</taxon>
        <taxon>Fervidobacterium</taxon>
    </lineage>
</organism>
<dbReference type="EMBL" id="DSZY01000006">
    <property type="protein sequence ID" value="HGU39890.1"/>
    <property type="molecule type" value="Genomic_DNA"/>
</dbReference>
<reference evidence="1" key="1">
    <citation type="journal article" date="2020" name="mSystems">
        <title>Genome- and Community-Level Interaction Insights into Carbon Utilization and Element Cycling Functions of Hydrothermarchaeota in Hydrothermal Sediment.</title>
        <authorList>
            <person name="Zhou Z."/>
            <person name="Liu Y."/>
            <person name="Xu W."/>
            <person name="Pan J."/>
            <person name="Luo Z.H."/>
            <person name="Li M."/>
        </authorList>
    </citation>
    <scope>NUCLEOTIDE SEQUENCE [LARGE SCALE GENOMIC DNA]</scope>
    <source>
        <strain evidence="1">SpSt-609</strain>
    </source>
</reference>
<sequence>MGRTATYRFPSRCRISVSYSFGLTLAQDVAEDLTIRLYFLYVLAKNNFELCDKVSFVKNPFEEQFALNLQLVSKGTFFKKAEMAIYRFSAEVRDNKLFVLIEDVKKGKITKSQTFKLPRKYNEILSKVRETLPSVLDAKYSLKGEELYVGIIANYPFTKTVTVKVNDKNFGTFELKNEI</sequence>
<evidence type="ECO:0000313" key="1">
    <source>
        <dbReference type="EMBL" id="HGU39890.1"/>
    </source>
</evidence>
<gene>
    <name evidence="1" type="ORF">ENT77_01625</name>
</gene>
<dbReference type="AlphaFoldDB" id="A0A7C4W3D0"/>
<name>A0A7C4W3D0_9BACT</name>